<dbReference type="KEGG" id="ant:Arnit_3009"/>
<dbReference type="Proteomes" id="UP000000939">
    <property type="component" value="Chromosome"/>
</dbReference>
<reference evidence="2 3" key="1">
    <citation type="journal article" date="2010" name="Stand. Genomic Sci.">
        <title>Complete genome sequence of Arcobacter nitrofigilis type strain (CI).</title>
        <authorList>
            <person name="Pati A."/>
            <person name="Gronow S."/>
            <person name="Lapidus A."/>
            <person name="Copeland A."/>
            <person name="Glavina Del Rio T."/>
            <person name="Nolan M."/>
            <person name="Lucas S."/>
            <person name="Tice H."/>
            <person name="Cheng J.F."/>
            <person name="Han C."/>
            <person name="Chertkov O."/>
            <person name="Bruce D."/>
            <person name="Tapia R."/>
            <person name="Goodwin L."/>
            <person name="Pitluck S."/>
            <person name="Liolios K."/>
            <person name="Ivanova N."/>
            <person name="Mavromatis K."/>
            <person name="Chen A."/>
            <person name="Palaniappan K."/>
            <person name="Land M."/>
            <person name="Hauser L."/>
            <person name="Chang Y.J."/>
            <person name="Jeffries C.D."/>
            <person name="Detter J.C."/>
            <person name="Rohde M."/>
            <person name="Goker M."/>
            <person name="Bristow J."/>
            <person name="Eisen J.A."/>
            <person name="Markowitz V."/>
            <person name="Hugenholtz P."/>
            <person name="Klenk H.P."/>
            <person name="Kyrpides N.C."/>
        </authorList>
    </citation>
    <scope>NUCLEOTIDE SEQUENCE [LARGE SCALE GENOMIC DNA]</scope>
    <source>
        <strain evidence="3">ATCC 33309 / DSM 7299 / CCUG 15893 / LMG 7604 / NCTC 12251 / CI</strain>
    </source>
</reference>
<dbReference type="EMBL" id="CP001999">
    <property type="protein sequence ID" value="ADG94657.1"/>
    <property type="molecule type" value="Genomic_DNA"/>
</dbReference>
<dbReference type="PANTHER" id="PTHR34138">
    <property type="entry name" value="CELL SHAPE-DETERMINING PROTEIN MREC"/>
    <property type="match status" value="1"/>
</dbReference>
<dbReference type="NCBIfam" id="NF010507">
    <property type="entry name" value="PRK13922.10-6"/>
    <property type="match status" value="1"/>
</dbReference>
<dbReference type="eggNOG" id="COG1792">
    <property type="taxonomic scope" value="Bacteria"/>
</dbReference>
<evidence type="ECO:0000259" key="1">
    <source>
        <dbReference type="Pfam" id="PF04085"/>
    </source>
</evidence>
<feature type="domain" description="Rod shape-determining protein MreC beta-barrel core" evidence="1">
    <location>
        <begin position="128"/>
        <end position="230"/>
    </location>
</feature>
<dbReference type="AlphaFoldDB" id="D5V7N7"/>
<dbReference type="HOGENOM" id="CLU_061154_0_0_7"/>
<protein>
    <submittedName>
        <fullName evidence="2">Rod shape-determining protein MreC</fullName>
    </submittedName>
</protein>
<accession>D5V7N7</accession>
<organism evidence="2 3">
    <name type="scientific">Arcobacter nitrofigilis (strain ATCC 33309 / DSM 7299 / CCUG 15893 / LMG 7604 / NCTC 12251 / CI)</name>
    <name type="common">Campylobacter nitrofigilis</name>
    <dbReference type="NCBI Taxonomy" id="572480"/>
    <lineage>
        <taxon>Bacteria</taxon>
        <taxon>Pseudomonadati</taxon>
        <taxon>Campylobacterota</taxon>
        <taxon>Epsilonproteobacteria</taxon>
        <taxon>Campylobacterales</taxon>
        <taxon>Arcobacteraceae</taxon>
        <taxon>Arcobacter</taxon>
    </lineage>
</organism>
<dbReference type="GO" id="GO:0008360">
    <property type="term" value="P:regulation of cell shape"/>
    <property type="evidence" value="ECO:0007669"/>
    <property type="project" value="InterPro"/>
</dbReference>
<dbReference type="PANTHER" id="PTHR34138:SF1">
    <property type="entry name" value="CELL SHAPE-DETERMINING PROTEIN MREC"/>
    <property type="match status" value="1"/>
</dbReference>
<name>D5V7N7_ARCNC</name>
<dbReference type="Gene3D" id="2.40.10.350">
    <property type="entry name" value="Rod shape-determining protein MreC, domain 2"/>
    <property type="match status" value="1"/>
</dbReference>
<gene>
    <name evidence="2" type="ordered locus">Arnit_3009</name>
</gene>
<dbReference type="InterPro" id="IPR007221">
    <property type="entry name" value="MreC"/>
</dbReference>
<evidence type="ECO:0000313" key="2">
    <source>
        <dbReference type="EMBL" id="ADG94657.1"/>
    </source>
</evidence>
<dbReference type="InterPro" id="IPR042175">
    <property type="entry name" value="Cell/Rod_MreC_2"/>
</dbReference>
<evidence type="ECO:0000313" key="3">
    <source>
        <dbReference type="Proteomes" id="UP000000939"/>
    </source>
</evidence>
<sequence>MIGLYIFNVDQSLSSKFIFINKIKDYYTEKLVIIEKTLTKYFFQAQTIENLELENQDLKKFRLLYTEKNLELTHIKDSHMDLKNYKADLRLAQVLSYVDFDDFTKVWLDAKKTDTQIEGLISENYAAGIVVNKDNQALALLNGNEKSNYAVYIGENKAPGITHGKANSNILLAKFIPIWINIKIGDEVITSGMDNIFFEGLKVGKVIAIKKMADMQEAQIEPYINALNQNFFYIYSKKSLKKIK</sequence>
<dbReference type="STRING" id="572480.Arnit_3009"/>
<dbReference type="GO" id="GO:0005886">
    <property type="term" value="C:plasma membrane"/>
    <property type="evidence" value="ECO:0007669"/>
    <property type="project" value="TreeGrafter"/>
</dbReference>
<keyword evidence="3" id="KW-1185">Reference proteome</keyword>
<dbReference type="InterPro" id="IPR055342">
    <property type="entry name" value="MreC_beta-barrel_core"/>
</dbReference>
<proteinExistence type="predicted"/>
<dbReference type="Pfam" id="PF04085">
    <property type="entry name" value="MreC"/>
    <property type="match status" value="1"/>
</dbReference>